<dbReference type="InterPro" id="IPR051319">
    <property type="entry name" value="Oligoribo/pAp-PDE_c-di-AMP_PDE"/>
</dbReference>
<sequence length="325" mass="35642">MNTLENIASLVNKANKIGITYHVSPDGDAVGSALALLNALKLIKKDAYLISKDIISENLQFLKRANEATGNLISPKDLTDIVIVLDCGNYDRISADLSNYKGTIINIDHHISNDQYGHLNYVDINAAATAEIVYELLECLGLDFEEKSNVIQEIGTCLYTSLVTDTGGFRHSNVTSRTHRIASKLKGIGVNNTFIYQSLFDNNTFEKIRLTGKAINNMELLFDRKVSLIKIPKSYGEELGIEIGDTSDIISFGLQIKGVEIAVLIKETDIGVKASLRSKNDFDVRKIADKLGGGGHVKAAGIMLKGLTLDKAKDKILEEIEKELL</sequence>
<reference evidence="3" key="1">
    <citation type="submission" date="2019-11" db="EMBL/GenBank/DDBJ databases">
        <authorList>
            <person name="Feng L."/>
        </authorList>
    </citation>
    <scope>NUCLEOTIDE SEQUENCE</scope>
    <source>
        <strain evidence="3">CTertiumLFYP3</strain>
    </source>
</reference>
<dbReference type="InterPro" id="IPR038763">
    <property type="entry name" value="DHH_sf"/>
</dbReference>
<protein>
    <submittedName>
        <fullName evidence="3">Bifunctional oligoribonuclease and PAP phosphatase NrnA</fullName>
        <ecNumber evidence="3">3.1.-.-</ecNumber>
    </submittedName>
</protein>
<accession>A0A6N2Z240</accession>
<dbReference type="Gene3D" id="3.90.1640.10">
    <property type="entry name" value="inorganic pyrophosphatase (n-terminal core)"/>
    <property type="match status" value="1"/>
</dbReference>
<dbReference type="PANTHER" id="PTHR47618:SF1">
    <property type="entry name" value="BIFUNCTIONAL OLIGORIBONUCLEASE AND PAP PHOSPHATASE NRNA"/>
    <property type="match status" value="1"/>
</dbReference>
<feature type="domain" description="DDH" evidence="1">
    <location>
        <begin position="16"/>
        <end position="160"/>
    </location>
</feature>
<keyword evidence="3" id="KW-0378">Hydrolase</keyword>
<dbReference type="InterPro" id="IPR001667">
    <property type="entry name" value="DDH_dom"/>
</dbReference>
<dbReference type="Gene3D" id="3.10.310.30">
    <property type="match status" value="1"/>
</dbReference>
<dbReference type="PANTHER" id="PTHR47618">
    <property type="entry name" value="BIFUNCTIONAL OLIGORIBONUCLEASE AND PAP PHOSPHATASE NRNA"/>
    <property type="match status" value="1"/>
</dbReference>
<dbReference type="AlphaFoldDB" id="A0A6N2Z240"/>
<dbReference type="Pfam" id="PF02272">
    <property type="entry name" value="DHHA1"/>
    <property type="match status" value="1"/>
</dbReference>
<gene>
    <name evidence="3" type="primary">nrnA_1</name>
    <name evidence="3" type="ORF">CTLFYP3_00559</name>
</gene>
<feature type="domain" description="DHHA1" evidence="2">
    <location>
        <begin position="242"/>
        <end position="322"/>
    </location>
</feature>
<name>A0A6N2Z240_9CLOT</name>
<dbReference type="SUPFAM" id="SSF64182">
    <property type="entry name" value="DHH phosphoesterases"/>
    <property type="match status" value="1"/>
</dbReference>
<dbReference type="GO" id="GO:0016787">
    <property type="term" value="F:hydrolase activity"/>
    <property type="evidence" value="ECO:0007669"/>
    <property type="project" value="UniProtKB-KW"/>
</dbReference>
<dbReference type="GO" id="GO:0003676">
    <property type="term" value="F:nucleic acid binding"/>
    <property type="evidence" value="ECO:0007669"/>
    <property type="project" value="InterPro"/>
</dbReference>
<dbReference type="Pfam" id="PF01368">
    <property type="entry name" value="DHH"/>
    <property type="match status" value="1"/>
</dbReference>
<dbReference type="RefSeq" id="WP_156624737.1">
    <property type="nucleotide sequence ID" value="NZ_CACRTO010000005.1"/>
</dbReference>
<organism evidence="3">
    <name type="scientific">Clostridium tertium</name>
    <dbReference type="NCBI Taxonomy" id="1559"/>
    <lineage>
        <taxon>Bacteria</taxon>
        <taxon>Bacillati</taxon>
        <taxon>Bacillota</taxon>
        <taxon>Clostridia</taxon>
        <taxon>Eubacteriales</taxon>
        <taxon>Clostridiaceae</taxon>
        <taxon>Clostridium</taxon>
    </lineage>
</organism>
<dbReference type="InterPro" id="IPR003156">
    <property type="entry name" value="DHHA1_dom"/>
</dbReference>
<evidence type="ECO:0000259" key="2">
    <source>
        <dbReference type="Pfam" id="PF02272"/>
    </source>
</evidence>
<evidence type="ECO:0000259" key="1">
    <source>
        <dbReference type="Pfam" id="PF01368"/>
    </source>
</evidence>
<proteinExistence type="predicted"/>
<dbReference type="EMBL" id="CACRTO010000005">
    <property type="protein sequence ID" value="VYT73495.1"/>
    <property type="molecule type" value="Genomic_DNA"/>
</dbReference>
<evidence type="ECO:0000313" key="3">
    <source>
        <dbReference type="EMBL" id="VYT73495.1"/>
    </source>
</evidence>
<dbReference type="EC" id="3.1.-.-" evidence="3"/>